<evidence type="ECO:0000313" key="1">
    <source>
        <dbReference type="EnsemblPlants" id="AET1Gv20055400.11"/>
    </source>
</evidence>
<evidence type="ECO:0000313" key="2">
    <source>
        <dbReference type="Proteomes" id="UP000015105"/>
    </source>
</evidence>
<keyword evidence="2" id="KW-1185">Reference proteome</keyword>
<dbReference type="Gene3D" id="3.30.200.20">
    <property type="entry name" value="Phosphorylase Kinase, domain 1"/>
    <property type="match status" value="1"/>
</dbReference>
<dbReference type="Proteomes" id="UP000015105">
    <property type="component" value="Chromosome 1D"/>
</dbReference>
<reference evidence="1" key="5">
    <citation type="journal article" date="2021" name="G3 (Bethesda)">
        <title>Aegilops tauschii genome assembly Aet v5.0 features greater sequence contiguity and improved annotation.</title>
        <authorList>
            <person name="Wang L."/>
            <person name="Zhu T."/>
            <person name="Rodriguez J.C."/>
            <person name="Deal K.R."/>
            <person name="Dubcovsky J."/>
            <person name="McGuire P.E."/>
            <person name="Lux T."/>
            <person name="Spannagl M."/>
            <person name="Mayer K.F.X."/>
            <person name="Baldrich P."/>
            <person name="Meyers B.C."/>
            <person name="Huo N."/>
            <person name="Gu Y.Q."/>
            <person name="Zhou H."/>
            <person name="Devos K.M."/>
            <person name="Bennetzen J.L."/>
            <person name="Unver T."/>
            <person name="Budak H."/>
            <person name="Gulick P.J."/>
            <person name="Galiba G."/>
            <person name="Kalapos B."/>
            <person name="Nelson D.R."/>
            <person name="Li P."/>
            <person name="You F.M."/>
            <person name="Luo M.C."/>
            <person name="Dvorak J."/>
        </authorList>
    </citation>
    <scope>NUCLEOTIDE SEQUENCE [LARGE SCALE GENOMIC DNA]</scope>
    <source>
        <strain evidence="1">cv. AL8/78</strain>
    </source>
</reference>
<name>A0A452XLS3_AEGTS</name>
<protein>
    <recommendedName>
        <fullName evidence="3">Protein kinase domain-containing protein</fullName>
    </recommendedName>
</protein>
<dbReference type="EnsemblPlants" id="AET1Gv20055400.11">
    <property type="protein sequence ID" value="AET1Gv20055400.11"/>
    <property type="gene ID" value="AET1Gv20055400"/>
</dbReference>
<evidence type="ECO:0008006" key="3">
    <source>
        <dbReference type="Google" id="ProtNLM"/>
    </source>
</evidence>
<proteinExistence type="predicted"/>
<accession>A0A452XLS3</accession>
<reference evidence="2" key="2">
    <citation type="journal article" date="2017" name="Nat. Plants">
        <title>The Aegilops tauschii genome reveals multiple impacts of transposons.</title>
        <authorList>
            <person name="Zhao G."/>
            <person name="Zou C."/>
            <person name="Li K."/>
            <person name="Wang K."/>
            <person name="Li T."/>
            <person name="Gao L."/>
            <person name="Zhang X."/>
            <person name="Wang H."/>
            <person name="Yang Z."/>
            <person name="Liu X."/>
            <person name="Jiang W."/>
            <person name="Mao L."/>
            <person name="Kong X."/>
            <person name="Jiao Y."/>
            <person name="Jia J."/>
        </authorList>
    </citation>
    <scope>NUCLEOTIDE SEQUENCE [LARGE SCALE GENOMIC DNA]</scope>
    <source>
        <strain evidence="2">cv. AL8/78</strain>
    </source>
</reference>
<dbReference type="Gramene" id="AET1Gv20055400.11">
    <property type="protein sequence ID" value="AET1Gv20055400.11"/>
    <property type="gene ID" value="AET1Gv20055400"/>
</dbReference>
<sequence length="49" mass="5170">FAEIDPTGRYGRYTEVLGKGAFKTVYPFAGGVPPAIDAPVPVRFVSGVV</sequence>
<organism evidence="1 2">
    <name type="scientific">Aegilops tauschii subsp. strangulata</name>
    <name type="common">Goatgrass</name>
    <dbReference type="NCBI Taxonomy" id="200361"/>
    <lineage>
        <taxon>Eukaryota</taxon>
        <taxon>Viridiplantae</taxon>
        <taxon>Streptophyta</taxon>
        <taxon>Embryophyta</taxon>
        <taxon>Tracheophyta</taxon>
        <taxon>Spermatophyta</taxon>
        <taxon>Magnoliopsida</taxon>
        <taxon>Liliopsida</taxon>
        <taxon>Poales</taxon>
        <taxon>Poaceae</taxon>
        <taxon>BOP clade</taxon>
        <taxon>Pooideae</taxon>
        <taxon>Triticodae</taxon>
        <taxon>Triticeae</taxon>
        <taxon>Triticinae</taxon>
        <taxon>Aegilops</taxon>
    </lineage>
</organism>
<dbReference type="AlphaFoldDB" id="A0A452XLS3"/>
<reference evidence="2" key="1">
    <citation type="journal article" date="2014" name="Science">
        <title>Ancient hybridizations among the ancestral genomes of bread wheat.</title>
        <authorList>
            <consortium name="International Wheat Genome Sequencing Consortium,"/>
            <person name="Marcussen T."/>
            <person name="Sandve S.R."/>
            <person name="Heier L."/>
            <person name="Spannagl M."/>
            <person name="Pfeifer M."/>
            <person name="Jakobsen K.S."/>
            <person name="Wulff B.B."/>
            <person name="Steuernagel B."/>
            <person name="Mayer K.F."/>
            <person name="Olsen O.A."/>
        </authorList>
    </citation>
    <scope>NUCLEOTIDE SEQUENCE [LARGE SCALE GENOMIC DNA]</scope>
    <source>
        <strain evidence="2">cv. AL8/78</strain>
    </source>
</reference>
<reference evidence="1" key="3">
    <citation type="journal article" date="2017" name="Nature">
        <title>Genome sequence of the progenitor of the wheat D genome Aegilops tauschii.</title>
        <authorList>
            <person name="Luo M.C."/>
            <person name="Gu Y.Q."/>
            <person name="Puiu D."/>
            <person name="Wang H."/>
            <person name="Twardziok S.O."/>
            <person name="Deal K.R."/>
            <person name="Huo N."/>
            <person name="Zhu T."/>
            <person name="Wang L."/>
            <person name="Wang Y."/>
            <person name="McGuire P.E."/>
            <person name="Liu S."/>
            <person name="Long H."/>
            <person name="Ramasamy R.K."/>
            <person name="Rodriguez J.C."/>
            <person name="Van S.L."/>
            <person name="Yuan L."/>
            <person name="Wang Z."/>
            <person name="Xia Z."/>
            <person name="Xiao L."/>
            <person name="Anderson O.D."/>
            <person name="Ouyang S."/>
            <person name="Liang Y."/>
            <person name="Zimin A.V."/>
            <person name="Pertea G."/>
            <person name="Qi P."/>
            <person name="Bennetzen J.L."/>
            <person name="Dai X."/>
            <person name="Dawson M.W."/>
            <person name="Muller H.G."/>
            <person name="Kugler K."/>
            <person name="Rivarola-Duarte L."/>
            <person name="Spannagl M."/>
            <person name="Mayer K.F.X."/>
            <person name="Lu F.H."/>
            <person name="Bevan M.W."/>
            <person name="Leroy P."/>
            <person name="Li P."/>
            <person name="You F.M."/>
            <person name="Sun Q."/>
            <person name="Liu Z."/>
            <person name="Lyons E."/>
            <person name="Wicker T."/>
            <person name="Salzberg S.L."/>
            <person name="Devos K.M."/>
            <person name="Dvorak J."/>
        </authorList>
    </citation>
    <scope>NUCLEOTIDE SEQUENCE [LARGE SCALE GENOMIC DNA]</scope>
    <source>
        <strain evidence="1">cv. AL8/78</strain>
    </source>
</reference>
<reference evidence="1" key="4">
    <citation type="submission" date="2019-03" db="UniProtKB">
        <authorList>
            <consortium name="EnsemblPlants"/>
        </authorList>
    </citation>
    <scope>IDENTIFICATION</scope>
</reference>